<feature type="transmembrane region" description="Helical" evidence="6">
    <location>
        <begin position="472"/>
        <end position="490"/>
    </location>
</feature>
<protein>
    <submittedName>
        <fullName evidence="7">Choline transport protein-like protein</fullName>
    </submittedName>
</protein>
<feature type="transmembrane region" description="Helical" evidence="6">
    <location>
        <begin position="266"/>
        <end position="285"/>
    </location>
</feature>
<feature type="transmembrane region" description="Helical" evidence="6">
    <location>
        <begin position="192"/>
        <end position="210"/>
    </location>
</feature>
<proteinExistence type="predicted"/>
<feature type="transmembrane region" description="Helical" evidence="6">
    <location>
        <begin position="375"/>
        <end position="395"/>
    </location>
</feature>
<keyword evidence="4 6" id="KW-1133">Transmembrane helix</keyword>
<dbReference type="Gene3D" id="1.20.1740.10">
    <property type="entry name" value="Amino acid/polyamine transporter I"/>
    <property type="match status" value="1"/>
</dbReference>
<keyword evidence="3 6" id="KW-0812">Transmembrane</keyword>
<evidence type="ECO:0000313" key="8">
    <source>
        <dbReference type="Proteomes" id="UP000800035"/>
    </source>
</evidence>
<reference evidence="7" key="1">
    <citation type="journal article" date="2020" name="Stud. Mycol.">
        <title>101 Dothideomycetes genomes: a test case for predicting lifestyles and emergence of pathogens.</title>
        <authorList>
            <person name="Haridas S."/>
            <person name="Albert R."/>
            <person name="Binder M."/>
            <person name="Bloem J."/>
            <person name="Labutti K."/>
            <person name="Salamov A."/>
            <person name="Andreopoulos B."/>
            <person name="Baker S."/>
            <person name="Barry K."/>
            <person name="Bills G."/>
            <person name="Bluhm B."/>
            <person name="Cannon C."/>
            <person name="Castanera R."/>
            <person name="Culley D."/>
            <person name="Daum C."/>
            <person name="Ezra D."/>
            <person name="Gonzalez J."/>
            <person name="Henrissat B."/>
            <person name="Kuo A."/>
            <person name="Liang C."/>
            <person name="Lipzen A."/>
            <person name="Lutzoni F."/>
            <person name="Magnuson J."/>
            <person name="Mondo S."/>
            <person name="Nolan M."/>
            <person name="Ohm R."/>
            <person name="Pangilinan J."/>
            <person name="Park H.-J."/>
            <person name="Ramirez L."/>
            <person name="Alfaro M."/>
            <person name="Sun H."/>
            <person name="Tritt A."/>
            <person name="Yoshinaga Y."/>
            <person name="Zwiers L.-H."/>
            <person name="Turgeon B."/>
            <person name="Goodwin S."/>
            <person name="Spatafora J."/>
            <person name="Crous P."/>
            <person name="Grigoriev I."/>
        </authorList>
    </citation>
    <scope>NUCLEOTIDE SEQUENCE</scope>
    <source>
        <strain evidence="7">CBS 675.92</strain>
    </source>
</reference>
<keyword evidence="5 6" id="KW-0472">Membrane</keyword>
<evidence type="ECO:0000256" key="4">
    <source>
        <dbReference type="ARBA" id="ARBA00022989"/>
    </source>
</evidence>
<evidence type="ECO:0000256" key="5">
    <source>
        <dbReference type="ARBA" id="ARBA00023136"/>
    </source>
</evidence>
<dbReference type="GO" id="GO:0016020">
    <property type="term" value="C:membrane"/>
    <property type="evidence" value="ECO:0007669"/>
    <property type="project" value="UniProtKB-SubCell"/>
</dbReference>
<accession>A0A6A5TJR5</accession>
<dbReference type="OrthoDB" id="2417308at2759"/>
<feature type="transmembrane region" description="Helical" evidence="6">
    <location>
        <begin position="36"/>
        <end position="63"/>
    </location>
</feature>
<dbReference type="Pfam" id="PF13520">
    <property type="entry name" value="AA_permease_2"/>
    <property type="match status" value="1"/>
</dbReference>
<feature type="transmembrane region" description="Helical" evidence="6">
    <location>
        <begin position="161"/>
        <end position="180"/>
    </location>
</feature>
<feature type="transmembrane region" description="Helical" evidence="6">
    <location>
        <begin position="323"/>
        <end position="344"/>
    </location>
</feature>
<gene>
    <name evidence="7" type="ORF">CC80DRAFT_457864</name>
</gene>
<dbReference type="EMBL" id="ML977040">
    <property type="protein sequence ID" value="KAF1949187.1"/>
    <property type="molecule type" value="Genomic_DNA"/>
</dbReference>
<dbReference type="FunFam" id="1.20.1740.10:FF:000046">
    <property type="entry name" value="Amino-acid permease, putative"/>
    <property type="match status" value="1"/>
</dbReference>
<evidence type="ECO:0000256" key="3">
    <source>
        <dbReference type="ARBA" id="ARBA00022692"/>
    </source>
</evidence>
<name>A0A6A5TJR5_9PLEO</name>
<dbReference type="PIRSF" id="PIRSF006060">
    <property type="entry name" value="AA_transporter"/>
    <property type="match status" value="1"/>
</dbReference>
<comment type="subcellular location">
    <subcellularLocation>
        <location evidence="1">Membrane</location>
        <topology evidence="1">Multi-pass membrane protein</topology>
    </subcellularLocation>
</comment>
<sequence length="521" mass="56923">MEMSKDRDAPSPATTLDQDALKLAEMGYRQDMQRNFSVWSVLGVGFSLTNSWFGISAALVTGINSGGPILIIYGIILIALVSTCVGITLSELASAMPNAGGQYFWANELAPRKWANFASYLTGWLAWAGSIFTSASIALAMGSAMVGCYQLSHPDFTIKTWHVFVAYQMANIFCFFFNCFGKALPTVAKITLWTSLLSFLVIMITVPAVAPTHQHAKFVFATFINNTGWAQGGIAFIVGLVNTNWSFACLDCATHLAEEVHQPERTIPIAIMGTVLIGFVTSWFWSMAMFFSIVGDFSNIIASSTLVPILELFYQALSNKGGAIFLESLIIATGLGCLVASHTWQSRLCWSFARDRGLPGHRWLSKVNRRLDVPINAHFASCVIVGIVGCLYLASLTAFNSMITACIVLLYLSYSIPVICLLVRGRSTLDRGPFWLGSFGLFANIVTLCWTLFTLIMYSFPYAQPVAPGNMNYVSLVYAVVVIIMVTDWLTRGRKSFRGAGERKGDVNAVLEGVRAGSVVI</sequence>
<evidence type="ECO:0000256" key="2">
    <source>
        <dbReference type="ARBA" id="ARBA00022448"/>
    </source>
</evidence>
<keyword evidence="8" id="KW-1185">Reference proteome</keyword>
<dbReference type="PANTHER" id="PTHR45649">
    <property type="entry name" value="AMINO-ACID PERMEASE BAT1"/>
    <property type="match status" value="1"/>
</dbReference>
<dbReference type="GO" id="GO:0015101">
    <property type="term" value="F:organic cation transmembrane transporter activity"/>
    <property type="evidence" value="ECO:0007669"/>
    <property type="project" value="UniProtKB-ARBA"/>
</dbReference>
<feature type="transmembrane region" description="Helical" evidence="6">
    <location>
        <begin position="401"/>
        <end position="423"/>
    </location>
</feature>
<organism evidence="7 8">
    <name type="scientific">Byssothecium circinans</name>
    <dbReference type="NCBI Taxonomy" id="147558"/>
    <lineage>
        <taxon>Eukaryota</taxon>
        <taxon>Fungi</taxon>
        <taxon>Dikarya</taxon>
        <taxon>Ascomycota</taxon>
        <taxon>Pezizomycotina</taxon>
        <taxon>Dothideomycetes</taxon>
        <taxon>Pleosporomycetidae</taxon>
        <taxon>Pleosporales</taxon>
        <taxon>Massarineae</taxon>
        <taxon>Massarinaceae</taxon>
        <taxon>Byssothecium</taxon>
    </lineage>
</organism>
<dbReference type="Proteomes" id="UP000800035">
    <property type="component" value="Unassembled WGS sequence"/>
</dbReference>
<evidence type="ECO:0000256" key="6">
    <source>
        <dbReference type="SAM" id="Phobius"/>
    </source>
</evidence>
<evidence type="ECO:0000256" key="1">
    <source>
        <dbReference type="ARBA" id="ARBA00004141"/>
    </source>
</evidence>
<feature type="transmembrane region" description="Helical" evidence="6">
    <location>
        <begin position="435"/>
        <end position="460"/>
    </location>
</feature>
<evidence type="ECO:0000313" key="7">
    <source>
        <dbReference type="EMBL" id="KAF1949187.1"/>
    </source>
</evidence>
<dbReference type="PANTHER" id="PTHR45649:SF7">
    <property type="entry name" value="CHOLINE TRANSPORT PROTEIN"/>
    <property type="match status" value="1"/>
</dbReference>
<feature type="transmembrane region" description="Helical" evidence="6">
    <location>
        <begin position="114"/>
        <end position="141"/>
    </location>
</feature>
<keyword evidence="2" id="KW-0813">Transport</keyword>
<dbReference type="InterPro" id="IPR002293">
    <property type="entry name" value="AA/rel_permease1"/>
</dbReference>
<dbReference type="AlphaFoldDB" id="A0A6A5TJR5"/>
<feature type="transmembrane region" description="Helical" evidence="6">
    <location>
        <begin position="69"/>
        <end position="93"/>
    </location>
</feature>